<proteinExistence type="predicted"/>
<comment type="caution">
    <text evidence="2">The sequence shown here is derived from an EMBL/GenBank/DDBJ whole genome shotgun (WGS) entry which is preliminary data.</text>
</comment>
<evidence type="ECO:0000313" key="3">
    <source>
        <dbReference type="Proteomes" id="UP000240811"/>
    </source>
</evidence>
<reference evidence="3" key="1">
    <citation type="submission" date="2018-02" db="EMBL/GenBank/DDBJ databases">
        <title>Genome sequence of Candidatus Liberibacter europaeus.</title>
        <authorList>
            <person name="Frampton R.A."/>
            <person name="Thompson S.M."/>
            <person name="David C."/>
            <person name="Addison S.M."/>
            <person name="Smith G.R."/>
        </authorList>
    </citation>
    <scope>NUCLEOTIDE SEQUENCE [LARGE SCALE GENOMIC DNA]</scope>
</reference>
<feature type="compositionally biased region" description="Basic and acidic residues" evidence="1">
    <location>
        <begin position="698"/>
        <end position="708"/>
    </location>
</feature>
<dbReference type="EMBL" id="PSQJ01000015">
    <property type="protein sequence ID" value="PTL86021.1"/>
    <property type="molecule type" value="Genomic_DNA"/>
</dbReference>
<gene>
    <name evidence="2" type="ORF">C4617_05885</name>
</gene>
<name>A0A2T4VW63_9HYPH</name>
<dbReference type="Proteomes" id="UP000240811">
    <property type="component" value="Unassembled WGS sequence"/>
</dbReference>
<protein>
    <submittedName>
        <fullName evidence="2">Uncharacterized protein</fullName>
    </submittedName>
</protein>
<feature type="region of interest" description="Disordered" evidence="1">
    <location>
        <begin position="698"/>
        <end position="717"/>
    </location>
</feature>
<evidence type="ECO:0000313" key="2">
    <source>
        <dbReference type="EMBL" id="PTL86021.1"/>
    </source>
</evidence>
<dbReference type="AlphaFoldDB" id="A0A2T4VW63"/>
<sequence>MAGLDIKKPFSESIAPNQDAVRDKISIHTGMQEVTWAIKKTSETVEKMKQDISFSDANTQYTQVSAEADKSFVDFTNGLDMTDISQSGSRINEFVNVNLRDKHKEFISNIQDKEVRKHFQTQMEQDLRTLQKKGLNVQKAAMIKKVDVDVTVAQNNLAEKLRLDSSNENYNNTIALMANHINSLPVSLEKKQGFLNEARRVLSREKIITEYGKDPNKFANYLSISIKKPSKPDDPTSISSLADSSGDNVLSVADDISGSINDPAWNNLDTIERRQLLEHLINGDNAYNSKLRSIISTKARNIDVALNQGRKPKEEELITLADYMKGYGAERGRELFDLQQFKFDMADAVSHIRLMPETEAKEFLHKVADYASDSSNSIETTNKVAKYYQMLNKAHTDSMQELHQDAIKWGIKNGQIDPIRFDTIEDFADSTAQRLSFLKEVKGKYGIVGSYFSGSEEKLLKDQLMKRPASEMVDMVQQSYQLLTDGDKQSVSTAYDKLQDNTLASALSLSTEFSGEANRSAHTIIVGAKNKAEVEKLYKAHPNSDNKSFDTHYTPLIANQLSGLQGNSIGGSFERDAEAIKLFILGNMKSTGDYKLSKNRVDEAIKMVLGNTIVKVNGSSLMPPRGMKEPEFLDRLWTATKQAGEFNPYWCHYMNVGGGRYALVEHGNPKLDKEGNPIIINSRDVPTNKVMEANKEREQARELRRMESDTTFNEWAP</sequence>
<organism evidence="2 3">
    <name type="scientific">Candidatus Liberibacter europaeus</name>
    <dbReference type="NCBI Taxonomy" id="744859"/>
    <lineage>
        <taxon>Bacteria</taxon>
        <taxon>Pseudomonadati</taxon>
        <taxon>Pseudomonadota</taxon>
        <taxon>Alphaproteobacteria</taxon>
        <taxon>Hyphomicrobiales</taxon>
        <taxon>Rhizobiaceae</taxon>
        <taxon>Liberibacter</taxon>
    </lineage>
</organism>
<accession>A0A2T4VW63</accession>
<evidence type="ECO:0000256" key="1">
    <source>
        <dbReference type="SAM" id="MobiDB-lite"/>
    </source>
</evidence>